<reference evidence="4" key="1">
    <citation type="journal article" date="2024" name="BMC Genomics">
        <title>Functional annotation of a divergent genome using sequence and structure-based similarity.</title>
        <authorList>
            <person name="Svedberg D."/>
            <person name="Winiger R.R."/>
            <person name="Berg A."/>
            <person name="Sharma H."/>
            <person name="Tellgren-Roth C."/>
            <person name="Debrunner-Vossbrinck B.A."/>
            <person name="Vossbrinck C.R."/>
            <person name="Barandun J."/>
        </authorList>
    </citation>
    <scope>NUCLEOTIDE SEQUENCE</scope>
    <source>
        <strain evidence="4">Illinois isolate</strain>
    </source>
</reference>
<evidence type="ECO:0000259" key="3">
    <source>
        <dbReference type="SMART" id="SM00968"/>
    </source>
</evidence>
<gene>
    <name evidence="4" type="ORF">VNE69_02266</name>
</gene>
<keyword evidence="1 2" id="KW-0175">Coiled coil</keyword>
<keyword evidence="5" id="KW-1185">Reference proteome</keyword>
<evidence type="ECO:0000256" key="1">
    <source>
        <dbReference type="ARBA" id="ARBA00023054"/>
    </source>
</evidence>
<dbReference type="Proteomes" id="UP001334084">
    <property type="component" value="Chromosome 2"/>
</dbReference>
<organism evidence="4 5">
    <name type="scientific">Vairimorpha necatrix</name>
    <dbReference type="NCBI Taxonomy" id="6039"/>
    <lineage>
        <taxon>Eukaryota</taxon>
        <taxon>Fungi</taxon>
        <taxon>Fungi incertae sedis</taxon>
        <taxon>Microsporidia</taxon>
        <taxon>Nosematidae</taxon>
        <taxon>Vairimorpha</taxon>
    </lineage>
</organism>
<feature type="coiled-coil region" evidence="2">
    <location>
        <begin position="638"/>
        <end position="675"/>
    </location>
</feature>
<feature type="coiled-coil region" evidence="2">
    <location>
        <begin position="724"/>
        <end position="788"/>
    </location>
</feature>
<dbReference type="Pfam" id="PF06470">
    <property type="entry name" value="SMC_hinge"/>
    <property type="match status" value="1"/>
</dbReference>
<evidence type="ECO:0000256" key="2">
    <source>
        <dbReference type="SAM" id="Coils"/>
    </source>
</evidence>
<dbReference type="SUPFAM" id="SSF75553">
    <property type="entry name" value="Smc hinge domain"/>
    <property type="match status" value="1"/>
</dbReference>
<dbReference type="AlphaFoldDB" id="A0AAX4JA22"/>
<dbReference type="InterPro" id="IPR027417">
    <property type="entry name" value="P-loop_NTPase"/>
</dbReference>
<dbReference type="GO" id="GO:0051276">
    <property type="term" value="P:chromosome organization"/>
    <property type="evidence" value="ECO:0007669"/>
    <property type="project" value="InterPro"/>
</dbReference>
<dbReference type="GO" id="GO:0007059">
    <property type="term" value="P:chromosome segregation"/>
    <property type="evidence" value="ECO:0007669"/>
    <property type="project" value="UniProtKB-ARBA"/>
</dbReference>
<dbReference type="Gene3D" id="1.20.1060.20">
    <property type="match status" value="1"/>
</dbReference>
<dbReference type="RefSeq" id="XP_065328892.1">
    <property type="nucleotide sequence ID" value="XM_065472820.1"/>
</dbReference>
<feature type="coiled-coil region" evidence="2">
    <location>
        <begin position="346"/>
        <end position="383"/>
    </location>
</feature>
<accession>A0AAX4JA22</accession>
<feature type="coiled-coil region" evidence="2">
    <location>
        <begin position="158"/>
        <end position="264"/>
    </location>
</feature>
<evidence type="ECO:0000313" key="4">
    <source>
        <dbReference type="EMBL" id="WUR02747.1"/>
    </source>
</evidence>
<proteinExistence type="predicted"/>
<dbReference type="Gene3D" id="3.30.70.1620">
    <property type="match status" value="1"/>
</dbReference>
<name>A0AAX4JA22_9MICR</name>
<evidence type="ECO:0000313" key="5">
    <source>
        <dbReference type="Proteomes" id="UP001334084"/>
    </source>
</evidence>
<dbReference type="Gene3D" id="3.40.50.300">
    <property type="entry name" value="P-loop containing nucleotide triphosphate hydrolases"/>
    <property type="match status" value="2"/>
</dbReference>
<dbReference type="GO" id="GO:0005524">
    <property type="term" value="F:ATP binding"/>
    <property type="evidence" value="ECO:0007669"/>
    <property type="project" value="InterPro"/>
</dbReference>
<dbReference type="InterPro" id="IPR036277">
    <property type="entry name" value="SMC_hinge_sf"/>
</dbReference>
<dbReference type="PANTHER" id="PTHR43977">
    <property type="entry name" value="STRUCTURAL MAINTENANCE OF CHROMOSOMES PROTEIN 3"/>
    <property type="match status" value="1"/>
</dbReference>
<sequence length="1021" mass="120683">MFLQKIEIENFKSFKSFTSIDFSPEKSIIIGKNGSGKSNIIHAINTIISCKKLSKEDRIDLINENKLDLTASISLFIDNSDLRLDTQKQVKITRKISPEKDEYFLNDKLITRKDLLNTLENGGISSLGYFIVQQGKINELINISDINRYELIRNLSGAQKYEQEREHCIKMLNEAEITKKKFSNNMKIINDKLGILEKEKEKMTIYKNLEREKRRYEIAYNQKELEKINKKLGEIEEEEEEGGDEDVEYEIRKINEKIQELENEKMTIDLYFKNQLTRNNYINNNETNFNENELNNNENEPNNIQNNKDNIQINKDNEFNNIQYSKDNNENELNNKNINKDNINYDKIIEEKKSKFEKKLTNLKEEINKNEKILQKYKNEEKDVFINKMYLKNVINYLKENKEINKEEEIKHTQELLEEKRKFIKENKSTGDIFNFETLNKMIEKRKELWREEKKLNQNHKNLEENIQNNENKLITTGNYSYKICKDMINKGIIGCVFDIFDIPDELIPAFEAVSGKFLFNLVVKEDSIIPELIKKVPGSVTFIPLNKMINEENKEIKDEEMYLLSSKITISETDATLQEELNLLCKFITKNFYVVKNLEKAEKLSKKYKINTVTLEGDLIRKNGIITGGYDNKSSIIREFKKIKKQKNENKKKLENLKSKISKLNFEIETLEKIQKQNEISFSELDLMISIKNFLEEKILILKNKGKKIQHYESKLENISFKYLGIKSELIKIENLLEDLKKEKEEIDQELQNLKNFVIIIKNYKNIENLRNQEDLLKRKFKKYKKNNLILKREKLINQIGINTEILYNDLSEIEITEKLKNINEELKKYIFVNKRNLEQWNIFIDQKNDILKRFKELEENYETINKFIRNIDEKKNVKMNLTFESVKENFEFFSKKLCNFEVRLENNTTELKINVNEGDDKNLSGGQKTMVAIALIFSIQKVDPSPFYIFDEVDANLDEEGRMKLAALFQSLNDVQFIMTTFRSELLSVGNKFIGVSYSEKTSYASEVEKEIAGNFLMN</sequence>
<dbReference type="Pfam" id="PF02463">
    <property type="entry name" value="SMC_N"/>
    <property type="match status" value="1"/>
</dbReference>
<dbReference type="EMBL" id="CP142727">
    <property type="protein sequence ID" value="WUR02747.1"/>
    <property type="molecule type" value="Genomic_DNA"/>
</dbReference>
<dbReference type="InterPro" id="IPR010935">
    <property type="entry name" value="SMC_hinge"/>
</dbReference>
<feature type="domain" description="SMC hinge" evidence="3">
    <location>
        <begin position="491"/>
        <end position="606"/>
    </location>
</feature>
<dbReference type="InterPro" id="IPR003395">
    <property type="entry name" value="RecF/RecN/SMC_N"/>
</dbReference>
<dbReference type="GO" id="GO:0005694">
    <property type="term" value="C:chromosome"/>
    <property type="evidence" value="ECO:0007669"/>
    <property type="project" value="InterPro"/>
</dbReference>
<dbReference type="KEGG" id="vnx:VNE69_02266"/>
<feature type="coiled-coil region" evidence="2">
    <location>
        <begin position="446"/>
        <end position="473"/>
    </location>
</feature>
<dbReference type="SUPFAM" id="SSF52540">
    <property type="entry name" value="P-loop containing nucleoside triphosphate hydrolases"/>
    <property type="match status" value="1"/>
</dbReference>
<protein>
    <submittedName>
        <fullName evidence="4">Structural maintenance of chromosomes protein (SMC)</fullName>
    </submittedName>
</protein>
<dbReference type="SMART" id="SM00968">
    <property type="entry name" value="SMC_hinge"/>
    <property type="match status" value="1"/>
</dbReference>
<dbReference type="GeneID" id="90540556"/>